<reference evidence="1 2" key="1">
    <citation type="submission" date="2019-03" db="EMBL/GenBank/DDBJ databases">
        <title>Genomic Encyclopedia of Type Strains, Phase IV (KMG-IV): sequencing the most valuable type-strain genomes for metagenomic binning, comparative biology and taxonomic classification.</title>
        <authorList>
            <person name="Goeker M."/>
        </authorList>
    </citation>
    <scope>NUCLEOTIDE SEQUENCE [LARGE SCALE GENOMIC DNA]</scope>
    <source>
        <strain evidence="1 2">DSM 21667</strain>
    </source>
</reference>
<dbReference type="AlphaFoldDB" id="A0A4R6ZA30"/>
<sequence length="152" mass="16932">MPIVATVVAMAATEPVPVDNGGAPVVVFDGVCRLCSGWVQFLLRHDKAGRIRFAPMQSASGRRLLQQHGLDADDPLSFLWIDAGQGYRDSDAILRIVDSFGGAWRLLRALRLVPRPLRDAGYRLVARNRYRWFGRRDTCLLPDAATAPRFLD</sequence>
<dbReference type="Pfam" id="PF04134">
    <property type="entry name" value="DCC1-like"/>
    <property type="match status" value="1"/>
</dbReference>
<dbReference type="PANTHER" id="PTHR33639:SF2">
    <property type="entry name" value="DUF393 DOMAIN-CONTAINING PROTEIN"/>
    <property type="match status" value="1"/>
</dbReference>
<dbReference type="InterPro" id="IPR052927">
    <property type="entry name" value="DCC_oxidoreductase"/>
</dbReference>
<gene>
    <name evidence="1" type="ORF">DFR29_101295</name>
</gene>
<evidence type="ECO:0000313" key="1">
    <source>
        <dbReference type="EMBL" id="TDR48672.1"/>
    </source>
</evidence>
<dbReference type="Proteomes" id="UP000295293">
    <property type="component" value="Unassembled WGS sequence"/>
</dbReference>
<dbReference type="InterPro" id="IPR007263">
    <property type="entry name" value="DCC1-like"/>
</dbReference>
<evidence type="ECO:0000313" key="2">
    <source>
        <dbReference type="Proteomes" id="UP000295293"/>
    </source>
</evidence>
<dbReference type="PANTHER" id="PTHR33639">
    <property type="entry name" value="THIOL-DISULFIDE OXIDOREDUCTASE DCC"/>
    <property type="match status" value="1"/>
</dbReference>
<comment type="caution">
    <text evidence="1">The sequence shown here is derived from an EMBL/GenBank/DDBJ whole genome shotgun (WGS) entry which is preliminary data.</text>
</comment>
<proteinExistence type="predicted"/>
<accession>A0A4R6ZA30</accession>
<keyword evidence="2" id="KW-1185">Reference proteome</keyword>
<dbReference type="GO" id="GO:0015035">
    <property type="term" value="F:protein-disulfide reductase activity"/>
    <property type="evidence" value="ECO:0007669"/>
    <property type="project" value="InterPro"/>
</dbReference>
<name>A0A4R6ZA30_9GAMM</name>
<dbReference type="EMBL" id="SNZH01000001">
    <property type="protein sequence ID" value="TDR48672.1"/>
    <property type="molecule type" value="Genomic_DNA"/>
</dbReference>
<organism evidence="1 2">
    <name type="scientific">Tahibacter aquaticus</name>
    <dbReference type="NCBI Taxonomy" id="520092"/>
    <lineage>
        <taxon>Bacteria</taxon>
        <taxon>Pseudomonadati</taxon>
        <taxon>Pseudomonadota</taxon>
        <taxon>Gammaproteobacteria</taxon>
        <taxon>Lysobacterales</taxon>
        <taxon>Rhodanobacteraceae</taxon>
        <taxon>Tahibacter</taxon>
    </lineage>
</organism>
<protein>
    <submittedName>
        <fullName evidence="1">Putative DCC family thiol-disulfide oxidoreductase YuxK</fullName>
    </submittedName>
</protein>